<evidence type="ECO:0008006" key="4">
    <source>
        <dbReference type="Google" id="ProtNLM"/>
    </source>
</evidence>
<evidence type="ECO:0000313" key="2">
    <source>
        <dbReference type="EMBL" id="RPE81210.1"/>
    </source>
</evidence>
<keyword evidence="3" id="KW-1185">Reference proteome</keyword>
<dbReference type="RefSeq" id="WP_158635646.1">
    <property type="nucleotide sequence ID" value="NZ_RKQN01000001.1"/>
</dbReference>
<evidence type="ECO:0000256" key="1">
    <source>
        <dbReference type="SAM" id="SignalP"/>
    </source>
</evidence>
<comment type="caution">
    <text evidence="2">The sequence shown here is derived from an EMBL/GenBank/DDBJ whole genome shotgun (WGS) entry which is preliminary data.</text>
</comment>
<feature type="signal peptide" evidence="1">
    <location>
        <begin position="1"/>
        <end position="19"/>
    </location>
</feature>
<feature type="chain" id="PRO_5018034407" description="Copper(I)-binding protein" evidence="1">
    <location>
        <begin position="20"/>
        <end position="161"/>
    </location>
</feature>
<dbReference type="PANTHER" id="PTHR36302:SF1">
    <property type="entry name" value="COPPER CHAPERONE PCU(A)C"/>
    <property type="match status" value="1"/>
</dbReference>
<keyword evidence="1" id="KW-0732">Signal</keyword>
<dbReference type="AlphaFoldDB" id="A0A3N4W548"/>
<reference evidence="2 3" key="1">
    <citation type="submission" date="2018-11" db="EMBL/GenBank/DDBJ databases">
        <title>Genomic Encyclopedia of Type Strains, Phase IV (KMG-IV): sequencing the most valuable type-strain genomes for metagenomic binning, comparative biology and taxonomic classification.</title>
        <authorList>
            <person name="Goeker M."/>
        </authorList>
    </citation>
    <scope>NUCLEOTIDE SEQUENCE [LARGE SCALE GENOMIC DNA]</scope>
    <source>
        <strain evidence="2 3">DSM 25623</strain>
    </source>
</reference>
<name>A0A3N4W548_9GAMM</name>
<dbReference type="Gene3D" id="2.60.40.1890">
    <property type="entry name" value="PCu(A)C copper chaperone"/>
    <property type="match status" value="1"/>
</dbReference>
<dbReference type="InterPro" id="IPR007410">
    <property type="entry name" value="LpqE-like"/>
</dbReference>
<dbReference type="Pfam" id="PF04314">
    <property type="entry name" value="PCuAC"/>
    <property type="match status" value="1"/>
</dbReference>
<accession>A0A3N4W548</accession>
<proteinExistence type="predicted"/>
<dbReference type="PROSITE" id="PS51257">
    <property type="entry name" value="PROKAR_LIPOPROTEIN"/>
    <property type="match status" value="1"/>
</dbReference>
<dbReference type="EMBL" id="RKQN01000001">
    <property type="protein sequence ID" value="RPE81210.1"/>
    <property type="molecule type" value="Genomic_DNA"/>
</dbReference>
<dbReference type="InterPro" id="IPR058248">
    <property type="entry name" value="Lxx211020-like"/>
</dbReference>
<sequence>MKHALGAALWAAIAIATLAGCHREPHQAVGAIEVARPWVRAMAPHAPAAGGFMALRNTGDAADRLLSVSSAEAERVEIHEVVMDRGVMRMRPLAGGLALPAGATVELKPGGYHLMLIGPRRRFAAGEEVAMRLVFARAGTTEVRFAVRPLDATSADGAARH</sequence>
<dbReference type="PANTHER" id="PTHR36302">
    <property type="entry name" value="BLR7088 PROTEIN"/>
    <property type="match status" value="1"/>
</dbReference>
<organism evidence="2 3">
    <name type="scientific">Vulcaniibacterium tengchongense</name>
    <dbReference type="NCBI Taxonomy" id="1273429"/>
    <lineage>
        <taxon>Bacteria</taxon>
        <taxon>Pseudomonadati</taxon>
        <taxon>Pseudomonadota</taxon>
        <taxon>Gammaproteobacteria</taxon>
        <taxon>Lysobacterales</taxon>
        <taxon>Lysobacteraceae</taxon>
        <taxon>Vulcaniibacterium</taxon>
    </lineage>
</organism>
<dbReference type="InterPro" id="IPR036182">
    <property type="entry name" value="PCuAC_sf"/>
</dbReference>
<evidence type="ECO:0000313" key="3">
    <source>
        <dbReference type="Proteomes" id="UP000269708"/>
    </source>
</evidence>
<protein>
    <recommendedName>
        <fullName evidence="4">Copper(I)-binding protein</fullName>
    </recommendedName>
</protein>
<dbReference type="SUPFAM" id="SSF110087">
    <property type="entry name" value="DR1885-like metal-binding protein"/>
    <property type="match status" value="1"/>
</dbReference>
<gene>
    <name evidence="2" type="ORF">EDC50_0391</name>
</gene>
<dbReference type="OrthoDB" id="9796962at2"/>
<dbReference type="Proteomes" id="UP000269708">
    <property type="component" value="Unassembled WGS sequence"/>
</dbReference>